<reference evidence="1 2" key="1">
    <citation type="submission" date="2020-07" db="EMBL/GenBank/DDBJ databases">
        <authorList>
            <person name="Feng X."/>
        </authorList>
    </citation>
    <scope>NUCLEOTIDE SEQUENCE [LARGE SCALE GENOMIC DNA]</scope>
    <source>
        <strain evidence="1 2">JCM31066</strain>
    </source>
</reference>
<keyword evidence="2" id="KW-1185">Reference proteome</keyword>
<accession>A0A842HHR7</accession>
<name>A0A842HHR7_9BACT</name>
<comment type="caution">
    <text evidence="1">The sequence shown here is derived from an EMBL/GenBank/DDBJ whole genome shotgun (WGS) entry which is preliminary data.</text>
</comment>
<evidence type="ECO:0000313" key="1">
    <source>
        <dbReference type="EMBL" id="MBC2596295.1"/>
    </source>
</evidence>
<protein>
    <submittedName>
        <fullName evidence="1">Uncharacterized protein</fullName>
    </submittedName>
</protein>
<proteinExistence type="predicted"/>
<dbReference type="Proteomes" id="UP000546464">
    <property type="component" value="Unassembled WGS sequence"/>
</dbReference>
<dbReference type="AlphaFoldDB" id="A0A842HHR7"/>
<gene>
    <name evidence="1" type="ORF">H5P28_18670</name>
</gene>
<dbReference type="RefSeq" id="WP_185677212.1">
    <property type="nucleotide sequence ID" value="NZ_JACHVB010000064.1"/>
</dbReference>
<sequence length="230" mass="25785">MRLVLPRCRHSLTREDETFLAETLATTPAAIEAVIALLRDPPMRDALLDEAVVFQTVLDSPRSLNISPGLYFYLLVRHSLKQSGVDDRELADYLATLLLDYLPDRSENRMHVPYLGDCMSEIAASAGTDRFFLVVELADRLLFLTGLFPAHFEHRRQRRGAPSLGFYENVGLAHYRSASAHTLAREFCLEPIFKALGEAFHEVRLGLNRIGDNLAFAGDDGPAPARYLLN</sequence>
<organism evidence="1 2">
    <name type="scientific">Ruficoccus amylovorans</name>
    <dbReference type="NCBI Taxonomy" id="1804625"/>
    <lineage>
        <taxon>Bacteria</taxon>
        <taxon>Pseudomonadati</taxon>
        <taxon>Verrucomicrobiota</taxon>
        <taxon>Opitutia</taxon>
        <taxon>Puniceicoccales</taxon>
        <taxon>Cerasicoccaceae</taxon>
        <taxon>Ruficoccus</taxon>
    </lineage>
</organism>
<dbReference type="EMBL" id="JACHVB010000064">
    <property type="protein sequence ID" value="MBC2596295.1"/>
    <property type="molecule type" value="Genomic_DNA"/>
</dbReference>
<evidence type="ECO:0000313" key="2">
    <source>
        <dbReference type="Proteomes" id="UP000546464"/>
    </source>
</evidence>